<dbReference type="Gene3D" id="3.40.50.12780">
    <property type="entry name" value="N-terminal domain of ligase-like"/>
    <property type="match status" value="1"/>
</dbReference>
<organism evidence="2">
    <name type="scientific">marine sediment metagenome</name>
    <dbReference type="NCBI Taxonomy" id="412755"/>
    <lineage>
        <taxon>unclassified sequences</taxon>
        <taxon>metagenomes</taxon>
        <taxon>ecological metagenomes</taxon>
    </lineage>
</organism>
<dbReference type="SUPFAM" id="SSF56801">
    <property type="entry name" value="Acetyl-CoA synthetase-like"/>
    <property type="match status" value="1"/>
</dbReference>
<dbReference type="EMBL" id="BARW01009985">
    <property type="protein sequence ID" value="GAI86328.1"/>
    <property type="molecule type" value="Genomic_DNA"/>
</dbReference>
<dbReference type="PANTHER" id="PTHR43767">
    <property type="entry name" value="LONG-CHAIN-FATTY-ACID--COA LIGASE"/>
    <property type="match status" value="1"/>
</dbReference>
<feature type="non-terminal residue" evidence="2">
    <location>
        <position position="219"/>
    </location>
</feature>
<gene>
    <name evidence="2" type="ORF">S12H4_19857</name>
</gene>
<proteinExistence type="predicted"/>
<dbReference type="PANTHER" id="PTHR43767:SF1">
    <property type="entry name" value="NONRIBOSOMAL PEPTIDE SYNTHASE PES1 (EUROFUNG)-RELATED"/>
    <property type="match status" value="1"/>
</dbReference>
<sequence>MEHEIESWKKNWDPGLEDLDPKEFETTYPELFREIVEKYPDNMALTYQGIEITYREVDQRSNQFANMLIKNGFKKGDAVGINLPNTPEYIYSVIGTLKAGCIVSGVSPLMSDVQMHYQIEDLGTGGKNVALVTLDAIFEHRLKKIADKLPQLKLVVVTSVIGSFSKEDQAKIKAVREIPSGEITPIEGKTVLHYQDDVLAKYPTDLSTKVDISPDDVGW</sequence>
<name>X1S098_9ZZZZ</name>
<evidence type="ECO:0000259" key="1">
    <source>
        <dbReference type="Pfam" id="PF00501"/>
    </source>
</evidence>
<comment type="caution">
    <text evidence="2">The sequence shown here is derived from an EMBL/GenBank/DDBJ whole genome shotgun (WGS) entry which is preliminary data.</text>
</comment>
<dbReference type="InterPro" id="IPR042099">
    <property type="entry name" value="ANL_N_sf"/>
</dbReference>
<accession>X1S098</accession>
<feature type="domain" description="AMP-dependent synthetase/ligase" evidence="1">
    <location>
        <begin position="32"/>
        <end position="176"/>
    </location>
</feature>
<evidence type="ECO:0000313" key="2">
    <source>
        <dbReference type="EMBL" id="GAI86328.1"/>
    </source>
</evidence>
<dbReference type="InterPro" id="IPR000873">
    <property type="entry name" value="AMP-dep_synth/lig_dom"/>
</dbReference>
<dbReference type="AlphaFoldDB" id="X1S098"/>
<dbReference type="InterPro" id="IPR050237">
    <property type="entry name" value="ATP-dep_AMP-bd_enzyme"/>
</dbReference>
<protein>
    <recommendedName>
        <fullName evidence="1">AMP-dependent synthetase/ligase domain-containing protein</fullName>
    </recommendedName>
</protein>
<reference evidence="2" key="1">
    <citation type="journal article" date="2014" name="Front. Microbiol.">
        <title>High frequency of phylogenetically diverse reductive dehalogenase-homologous genes in deep subseafloor sedimentary metagenomes.</title>
        <authorList>
            <person name="Kawai M."/>
            <person name="Futagami T."/>
            <person name="Toyoda A."/>
            <person name="Takaki Y."/>
            <person name="Nishi S."/>
            <person name="Hori S."/>
            <person name="Arai W."/>
            <person name="Tsubouchi T."/>
            <person name="Morono Y."/>
            <person name="Uchiyama I."/>
            <person name="Ito T."/>
            <person name="Fujiyama A."/>
            <person name="Inagaki F."/>
            <person name="Takami H."/>
        </authorList>
    </citation>
    <scope>NUCLEOTIDE SEQUENCE</scope>
    <source>
        <strain evidence="2">Expedition CK06-06</strain>
    </source>
</reference>
<dbReference type="Pfam" id="PF00501">
    <property type="entry name" value="AMP-binding"/>
    <property type="match status" value="1"/>
</dbReference>